<keyword evidence="4" id="KW-1185">Reference proteome</keyword>
<accession>A0A0C9UGG1</accession>
<keyword evidence="1" id="KW-0472">Membrane</keyword>
<evidence type="ECO:0000259" key="2">
    <source>
        <dbReference type="Pfam" id="PF20151"/>
    </source>
</evidence>
<feature type="domain" description="DUF6533" evidence="2">
    <location>
        <begin position="27"/>
        <end position="68"/>
    </location>
</feature>
<feature type="transmembrane region" description="Helical" evidence="1">
    <location>
        <begin position="194"/>
        <end position="214"/>
    </location>
</feature>
<keyword evidence="1" id="KW-1133">Transmembrane helix</keyword>
<evidence type="ECO:0000256" key="1">
    <source>
        <dbReference type="SAM" id="Phobius"/>
    </source>
</evidence>
<keyword evidence="1" id="KW-0812">Transmembrane</keyword>
<sequence length="365" mass="41011">MTHLSLLTFEQLDSVRDSVAVSYHIPVLFALIIYEYMITFEKERLYIWQRKTTIPTVLFCIIRYIPLISVPCTMIIAMISPRINGLHTLCGNSIWDFLPMGVITSVSAGIMQSMSFIEFTALYTPVMVGAPPLVLQVYVIYAQAGDRFTKFSTLATWILIFLLPVSLVHAGIMINQVGFPYSFYFMYNDIQTPLTELLLFFLSKTGFELVILLLTQARGIYLTICRRGISQAQNLITKTGLCSIGVSTINLAVVLLLRSDKERLNILAKLCAPIALLSTPITIARLFLSLRETAGLRVVSMPPPPQSSITPLFQPLSRSSSLRSLMGLEEFTTSESLIPPGALVQNPRQLRWWLMNEPHIRASRI</sequence>
<feature type="transmembrane region" description="Helical" evidence="1">
    <location>
        <begin position="154"/>
        <end position="174"/>
    </location>
</feature>
<evidence type="ECO:0000313" key="4">
    <source>
        <dbReference type="Proteomes" id="UP000054279"/>
    </source>
</evidence>
<organism evidence="3 4">
    <name type="scientific">Sphaerobolus stellatus (strain SS14)</name>
    <dbReference type="NCBI Taxonomy" id="990650"/>
    <lineage>
        <taxon>Eukaryota</taxon>
        <taxon>Fungi</taxon>
        <taxon>Dikarya</taxon>
        <taxon>Basidiomycota</taxon>
        <taxon>Agaricomycotina</taxon>
        <taxon>Agaricomycetes</taxon>
        <taxon>Phallomycetidae</taxon>
        <taxon>Geastrales</taxon>
        <taxon>Sphaerobolaceae</taxon>
        <taxon>Sphaerobolus</taxon>
    </lineage>
</organism>
<proteinExistence type="predicted"/>
<dbReference type="Proteomes" id="UP000054279">
    <property type="component" value="Unassembled WGS sequence"/>
</dbReference>
<feature type="transmembrane region" description="Helical" evidence="1">
    <location>
        <begin position="121"/>
        <end position="142"/>
    </location>
</feature>
<feature type="transmembrane region" description="Helical" evidence="1">
    <location>
        <begin position="235"/>
        <end position="254"/>
    </location>
</feature>
<evidence type="ECO:0000313" key="3">
    <source>
        <dbReference type="EMBL" id="KIJ42143.1"/>
    </source>
</evidence>
<gene>
    <name evidence="3" type="ORF">M422DRAFT_48352</name>
</gene>
<dbReference type="InterPro" id="IPR045340">
    <property type="entry name" value="DUF6533"/>
</dbReference>
<name>A0A0C9UGG1_SPHS4</name>
<dbReference type="HOGENOM" id="CLU_759035_0_0_1"/>
<feature type="transmembrane region" description="Helical" evidence="1">
    <location>
        <begin position="20"/>
        <end position="37"/>
    </location>
</feature>
<feature type="transmembrane region" description="Helical" evidence="1">
    <location>
        <begin position="57"/>
        <end position="79"/>
    </location>
</feature>
<protein>
    <recommendedName>
        <fullName evidence="2">DUF6533 domain-containing protein</fullName>
    </recommendedName>
</protein>
<dbReference type="AlphaFoldDB" id="A0A0C9UGG1"/>
<dbReference type="EMBL" id="KN837132">
    <property type="protein sequence ID" value="KIJ42143.1"/>
    <property type="molecule type" value="Genomic_DNA"/>
</dbReference>
<feature type="transmembrane region" description="Helical" evidence="1">
    <location>
        <begin position="266"/>
        <end position="288"/>
    </location>
</feature>
<reference evidence="3 4" key="1">
    <citation type="submission" date="2014-06" db="EMBL/GenBank/DDBJ databases">
        <title>Evolutionary Origins and Diversification of the Mycorrhizal Mutualists.</title>
        <authorList>
            <consortium name="DOE Joint Genome Institute"/>
            <consortium name="Mycorrhizal Genomics Consortium"/>
            <person name="Kohler A."/>
            <person name="Kuo A."/>
            <person name="Nagy L.G."/>
            <person name="Floudas D."/>
            <person name="Copeland A."/>
            <person name="Barry K.W."/>
            <person name="Cichocki N."/>
            <person name="Veneault-Fourrey C."/>
            <person name="LaButti K."/>
            <person name="Lindquist E.A."/>
            <person name="Lipzen A."/>
            <person name="Lundell T."/>
            <person name="Morin E."/>
            <person name="Murat C."/>
            <person name="Riley R."/>
            <person name="Ohm R."/>
            <person name="Sun H."/>
            <person name="Tunlid A."/>
            <person name="Henrissat B."/>
            <person name="Grigoriev I.V."/>
            <person name="Hibbett D.S."/>
            <person name="Martin F."/>
        </authorList>
    </citation>
    <scope>NUCLEOTIDE SEQUENCE [LARGE SCALE GENOMIC DNA]</scope>
    <source>
        <strain evidence="3 4">SS14</strain>
    </source>
</reference>
<dbReference type="Pfam" id="PF20151">
    <property type="entry name" value="DUF6533"/>
    <property type="match status" value="1"/>
</dbReference>